<accession>A0A8D4MYN3</accession>
<dbReference type="InterPro" id="IPR013320">
    <property type="entry name" value="ConA-like_dom_sf"/>
</dbReference>
<dbReference type="SUPFAM" id="SSF49899">
    <property type="entry name" value="Concanavalin A-like lectins/glucanases"/>
    <property type="match status" value="1"/>
</dbReference>
<dbReference type="PROSITE" id="PS51762">
    <property type="entry name" value="GH16_2"/>
    <property type="match status" value="1"/>
</dbReference>
<feature type="domain" description="GH16" evidence="2">
    <location>
        <begin position="1"/>
        <end position="115"/>
    </location>
</feature>
<dbReference type="Proteomes" id="UP000265864">
    <property type="component" value="Chromosome"/>
</dbReference>
<dbReference type="RefSeq" id="WP_120011061.1">
    <property type="nucleotide sequence ID" value="NZ_CP032482.1"/>
</dbReference>
<comment type="similarity">
    <text evidence="1">Belongs to the glycosyl hydrolase 16 family.</text>
</comment>
<sequence>MDIEIAGNMPSRLIVNVFYNPGDEGAQFDYGYRGAPSYIELGFDASKDVHRYAIEWTPWEIRWLVDDQLIHRRVLWDPTPIPHLSMKLHFNTWPSRSSQLAGRLNTRRLPTMTNVQSIRVLAYGPSVRKQQVRVLQALDGPVIKGDSR</sequence>
<reference evidence="3 4" key="1">
    <citation type="submission" date="2018-09" db="EMBL/GenBank/DDBJ databases">
        <title>Yersinia kristensenii subsp. rochesterensis subsp. nov., Isolated from Human Feces.</title>
        <authorList>
            <person name="Cunningham S.A."/>
            <person name="Jeraldo P."/>
            <person name="Patel R."/>
        </authorList>
    </citation>
    <scope>NUCLEOTIDE SEQUENCE [LARGE SCALE GENOMIC DNA]</scope>
    <source>
        <strain evidence="3 4">ATCC BAA-2637</strain>
    </source>
</reference>
<dbReference type="EMBL" id="CP032482">
    <property type="protein sequence ID" value="AYD42639.1"/>
    <property type="molecule type" value="Genomic_DNA"/>
</dbReference>
<dbReference type="GO" id="GO:0005975">
    <property type="term" value="P:carbohydrate metabolic process"/>
    <property type="evidence" value="ECO:0007669"/>
    <property type="project" value="InterPro"/>
</dbReference>
<name>A0A8D4MYN3_9GAMM</name>
<dbReference type="Gene3D" id="2.60.120.200">
    <property type="match status" value="1"/>
</dbReference>
<dbReference type="GeneID" id="300413990"/>
<dbReference type="InterPro" id="IPR000757">
    <property type="entry name" value="Beta-glucanase-like"/>
</dbReference>
<dbReference type="Pfam" id="PF00722">
    <property type="entry name" value="Glyco_hydro_16"/>
    <property type="match status" value="1"/>
</dbReference>
<organism evidence="3 4">
    <name type="scientific">Yersinia rochesterensis</name>
    <dbReference type="NCBI Taxonomy" id="1604335"/>
    <lineage>
        <taxon>Bacteria</taxon>
        <taxon>Pseudomonadati</taxon>
        <taxon>Pseudomonadota</taxon>
        <taxon>Gammaproteobacteria</taxon>
        <taxon>Enterobacterales</taxon>
        <taxon>Yersiniaceae</taxon>
        <taxon>Yersinia</taxon>
    </lineage>
</organism>
<evidence type="ECO:0000313" key="4">
    <source>
        <dbReference type="Proteomes" id="UP000265864"/>
    </source>
</evidence>
<keyword evidence="3" id="KW-0378">Hydrolase</keyword>
<gene>
    <name evidence="3" type="ORF">DXZ79_02080</name>
</gene>
<protein>
    <submittedName>
        <fullName evidence="3">Glycosyl hydrolase family protein</fullName>
    </submittedName>
</protein>
<dbReference type="AlphaFoldDB" id="A0A8D4MYN3"/>
<proteinExistence type="inferred from homology"/>
<evidence type="ECO:0000256" key="1">
    <source>
        <dbReference type="ARBA" id="ARBA00006865"/>
    </source>
</evidence>
<evidence type="ECO:0000259" key="2">
    <source>
        <dbReference type="PROSITE" id="PS51762"/>
    </source>
</evidence>
<evidence type="ECO:0000313" key="3">
    <source>
        <dbReference type="EMBL" id="AYD42639.1"/>
    </source>
</evidence>
<dbReference type="GO" id="GO:0004553">
    <property type="term" value="F:hydrolase activity, hydrolyzing O-glycosyl compounds"/>
    <property type="evidence" value="ECO:0007669"/>
    <property type="project" value="InterPro"/>
</dbReference>